<dbReference type="Gene3D" id="3.30.565.10">
    <property type="entry name" value="Histidine kinase-like ATPase, C-terminal domain"/>
    <property type="match status" value="1"/>
</dbReference>
<evidence type="ECO:0000259" key="8">
    <source>
        <dbReference type="PROSITE" id="PS50112"/>
    </source>
</evidence>
<feature type="modified residue" description="4-aspartylphosphate" evidence="4">
    <location>
        <position position="756"/>
    </location>
</feature>
<dbReference type="Pfam" id="PF00072">
    <property type="entry name" value="Response_reg"/>
    <property type="match status" value="1"/>
</dbReference>
<dbReference type="Gene3D" id="3.40.50.2300">
    <property type="match status" value="1"/>
</dbReference>
<evidence type="ECO:0000259" key="9">
    <source>
        <dbReference type="PROSITE" id="PS50113"/>
    </source>
</evidence>
<dbReference type="SUPFAM" id="SSF55785">
    <property type="entry name" value="PYP-like sensor domain (PAS domain)"/>
    <property type="match status" value="1"/>
</dbReference>
<dbReference type="PROSITE" id="PS50113">
    <property type="entry name" value="PAC"/>
    <property type="match status" value="1"/>
</dbReference>
<dbReference type="CDD" id="cd12914">
    <property type="entry name" value="PDC1_DGC_like"/>
    <property type="match status" value="1"/>
</dbReference>
<evidence type="ECO:0000256" key="3">
    <source>
        <dbReference type="ARBA" id="ARBA00022553"/>
    </source>
</evidence>
<dbReference type="EC" id="2.7.13.3" evidence="2"/>
<evidence type="ECO:0000256" key="4">
    <source>
        <dbReference type="PROSITE-ProRule" id="PRU00169"/>
    </source>
</evidence>
<dbReference type="PANTHER" id="PTHR43065">
    <property type="entry name" value="SENSOR HISTIDINE KINASE"/>
    <property type="match status" value="1"/>
</dbReference>
<protein>
    <recommendedName>
        <fullName evidence="2">histidine kinase</fullName>
        <ecNumber evidence="2">2.7.13.3</ecNumber>
    </recommendedName>
</protein>
<dbReference type="Pfam" id="PF00512">
    <property type="entry name" value="HisKA"/>
    <property type="match status" value="1"/>
</dbReference>
<reference evidence="10 11" key="1">
    <citation type="journal article" date="2020" name="Int. J. Syst. Evol. Microbiol.">
        <title>Paraburkholderia madseniana sp. nov., a phenolic acid-degrading bacterium isolated from acidic forest soil.</title>
        <authorList>
            <person name="Wilhelm R.C."/>
            <person name="Murphy S.J.L."/>
            <person name="Feriancek N.M."/>
            <person name="Karasz D.C."/>
            <person name="DeRito C.M."/>
            <person name="Newman J.D."/>
            <person name="Buckley D.H."/>
        </authorList>
    </citation>
    <scope>NUCLEOTIDE SEQUENCE [LARGE SCALE GENOMIC DNA]</scope>
    <source>
        <strain evidence="10 11">RP11</strain>
    </source>
</reference>
<dbReference type="PROSITE" id="PS50112">
    <property type="entry name" value="PAS"/>
    <property type="match status" value="1"/>
</dbReference>
<dbReference type="CDD" id="cd00130">
    <property type="entry name" value="PAS"/>
    <property type="match status" value="1"/>
</dbReference>
<organism evidence="10 11">
    <name type="scientific">Paraburkholderia madseniana</name>
    <dbReference type="NCBI Taxonomy" id="2599607"/>
    <lineage>
        <taxon>Bacteria</taxon>
        <taxon>Pseudomonadati</taxon>
        <taxon>Pseudomonadota</taxon>
        <taxon>Betaproteobacteria</taxon>
        <taxon>Burkholderiales</taxon>
        <taxon>Burkholderiaceae</taxon>
        <taxon>Paraburkholderia</taxon>
    </lineage>
</organism>
<dbReference type="SUPFAM" id="SSF55874">
    <property type="entry name" value="ATPase domain of HSP90 chaperone/DNA topoisomerase II/histidine kinase"/>
    <property type="match status" value="1"/>
</dbReference>
<dbReference type="Gene3D" id="1.10.287.130">
    <property type="match status" value="1"/>
</dbReference>
<dbReference type="InterPro" id="IPR000014">
    <property type="entry name" value="PAS"/>
</dbReference>
<proteinExistence type="predicted"/>
<dbReference type="SMART" id="SM00448">
    <property type="entry name" value="REC"/>
    <property type="match status" value="1"/>
</dbReference>
<feature type="transmembrane region" description="Helical" evidence="5">
    <location>
        <begin position="20"/>
        <end position="40"/>
    </location>
</feature>
<keyword evidence="5" id="KW-1133">Transmembrane helix</keyword>
<evidence type="ECO:0000259" key="6">
    <source>
        <dbReference type="PROSITE" id="PS50109"/>
    </source>
</evidence>
<evidence type="ECO:0000313" key="10">
    <source>
        <dbReference type="EMBL" id="KAE8758505.1"/>
    </source>
</evidence>
<dbReference type="PROSITE" id="PS50109">
    <property type="entry name" value="HIS_KIN"/>
    <property type="match status" value="1"/>
</dbReference>
<dbReference type="AlphaFoldDB" id="A0A6N6WD09"/>
<feature type="domain" description="PAC" evidence="9">
    <location>
        <begin position="382"/>
        <end position="442"/>
    </location>
</feature>
<dbReference type="PRINTS" id="PR00344">
    <property type="entry name" value="BCTRLSENSOR"/>
</dbReference>
<comment type="catalytic activity">
    <reaction evidence="1">
        <text>ATP + protein L-histidine = ADP + protein N-phospho-L-histidine.</text>
        <dbReference type="EC" id="2.7.13.3"/>
    </reaction>
</comment>
<keyword evidence="5" id="KW-0472">Membrane</keyword>
<dbReference type="NCBIfam" id="TIGR00229">
    <property type="entry name" value="sensory_box"/>
    <property type="match status" value="1"/>
</dbReference>
<dbReference type="InterPro" id="IPR001789">
    <property type="entry name" value="Sig_transdc_resp-reg_receiver"/>
</dbReference>
<evidence type="ECO:0000313" key="11">
    <source>
        <dbReference type="Proteomes" id="UP000463700"/>
    </source>
</evidence>
<evidence type="ECO:0000256" key="5">
    <source>
        <dbReference type="SAM" id="Phobius"/>
    </source>
</evidence>
<name>A0A6N6WD09_9BURK</name>
<dbReference type="OrthoDB" id="5389366at2"/>
<dbReference type="InterPro" id="IPR013655">
    <property type="entry name" value="PAS_fold_3"/>
</dbReference>
<evidence type="ECO:0000259" key="7">
    <source>
        <dbReference type="PROSITE" id="PS50110"/>
    </source>
</evidence>
<dbReference type="SMART" id="SM00387">
    <property type="entry name" value="HATPase_c"/>
    <property type="match status" value="1"/>
</dbReference>
<dbReference type="InterPro" id="IPR036097">
    <property type="entry name" value="HisK_dim/P_sf"/>
</dbReference>
<dbReference type="SMART" id="SM00388">
    <property type="entry name" value="HisKA"/>
    <property type="match status" value="1"/>
</dbReference>
<dbReference type="Proteomes" id="UP000463700">
    <property type="component" value="Unassembled WGS sequence"/>
</dbReference>
<dbReference type="PANTHER" id="PTHR43065:SF42">
    <property type="entry name" value="TWO-COMPONENT SENSOR PPRA"/>
    <property type="match status" value="1"/>
</dbReference>
<dbReference type="InterPro" id="IPR005467">
    <property type="entry name" value="His_kinase_dom"/>
</dbReference>
<gene>
    <name evidence="10" type="ORF">FSO04_18435</name>
</gene>
<dbReference type="Gene3D" id="3.30.450.20">
    <property type="entry name" value="PAS domain"/>
    <property type="match status" value="2"/>
</dbReference>
<dbReference type="InterPro" id="IPR004358">
    <property type="entry name" value="Sig_transdc_His_kin-like_C"/>
</dbReference>
<sequence>MRRLDMTDTERARQSFAWPGRYWLIALGGGLLIVLLWIGAATDIMRSRRLTLAYNDHELSSLVSALAEQTARSLQGVEFILGRTSVWALDPARTQLSPDESRAFLRQEIDGVPQIRQLEIFDAAGNRVATTLTAPKPVNVTGRTYFQQLQRAHGDARAISEPIVSLADGRPTFALARRLEDGQGQFRGVVVALVENEYFRNFYEQVNLGPGTSIRLRRIDGTPVVVFEGQPADHPSRHVRLAQRAVVGFPLRVEVTRDEAVALATWRTSTIDELIGAAALSLFVAVLAIALVRQVRRLARVNRQLQSSQQHWRVVFENAPAGIMLLRPHGYYLSANPAFQRMIGYTAAELAELTAADISHPDDIELTQRFIDQLMRGEHDSLRFEKRYLHRDGHVVWTDMNVARLTVSTESPDRSSPQLEDVVVATVEDVTQRREDEAARRQLESQLRQSQKLEALGTFAGGIAHDFNNILGAILGYGERALDAIEEGTPERRYIEQVLNAGDRARSLVERILTFSRSGITTRMPVHLQPVVMETIELLKVRLPETVQLEVRLDARDAFVAGDPAHMHQVVMNLCSNAIHAMPDGGTLRVELALQHLDTPRSLSHGAVGSGEFVRLTVRDTGVGISPDLLERIFNPFFTTRKAGEGTGLGLSLVEGIVREYSGAVDVRSVVGAGTHFDVYLPVIDAVAVSVSRHEAALPHGDGQTVLLVDDEEALVALGEEVLAELGYEPIGFVSSEAAWQAFSASPQRFDAVITDQTMPGITGLELATRIRAARPDVPVILASGYSNAALERDAKAAGIADVLRKPLRQADLAWAMNRALSQRDNEGAG</sequence>
<feature type="domain" description="PAS" evidence="8">
    <location>
        <begin position="308"/>
        <end position="378"/>
    </location>
</feature>
<comment type="caution">
    <text evidence="10">The sequence shown here is derived from an EMBL/GenBank/DDBJ whole genome shotgun (WGS) entry which is preliminary data.</text>
</comment>
<dbReference type="InterPro" id="IPR003661">
    <property type="entry name" value="HisK_dim/P_dom"/>
</dbReference>
<evidence type="ECO:0000256" key="2">
    <source>
        <dbReference type="ARBA" id="ARBA00012438"/>
    </source>
</evidence>
<dbReference type="InterPro" id="IPR036890">
    <property type="entry name" value="HATPase_C_sf"/>
</dbReference>
<dbReference type="Pfam" id="PF02518">
    <property type="entry name" value="HATPase_c"/>
    <property type="match status" value="1"/>
</dbReference>
<dbReference type="EMBL" id="VOSW01000032">
    <property type="protein sequence ID" value="KAE8758505.1"/>
    <property type="molecule type" value="Genomic_DNA"/>
</dbReference>
<keyword evidence="3 4" id="KW-0597">Phosphoprotein</keyword>
<dbReference type="InterPro" id="IPR003594">
    <property type="entry name" value="HATPase_dom"/>
</dbReference>
<dbReference type="CDD" id="cd00156">
    <property type="entry name" value="REC"/>
    <property type="match status" value="1"/>
</dbReference>
<feature type="domain" description="Response regulatory" evidence="7">
    <location>
        <begin position="705"/>
        <end position="821"/>
    </location>
</feature>
<accession>A0A6N6WD09</accession>
<dbReference type="InterPro" id="IPR011006">
    <property type="entry name" value="CheY-like_superfamily"/>
</dbReference>
<dbReference type="SUPFAM" id="SSF52172">
    <property type="entry name" value="CheY-like"/>
    <property type="match status" value="1"/>
</dbReference>
<dbReference type="GO" id="GO:0000155">
    <property type="term" value="F:phosphorelay sensor kinase activity"/>
    <property type="evidence" value="ECO:0007669"/>
    <property type="project" value="InterPro"/>
</dbReference>
<dbReference type="Pfam" id="PF08447">
    <property type="entry name" value="PAS_3"/>
    <property type="match status" value="1"/>
</dbReference>
<keyword evidence="5" id="KW-0812">Transmembrane</keyword>
<dbReference type="InterPro" id="IPR035965">
    <property type="entry name" value="PAS-like_dom_sf"/>
</dbReference>
<evidence type="ECO:0000256" key="1">
    <source>
        <dbReference type="ARBA" id="ARBA00000085"/>
    </source>
</evidence>
<dbReference type="SMART" id="SM00091">
    <property type="entry name" value="PAS"/>
    <property type="match status" value="1"/>
</dbReference>
<dbReference type="SUPFAM" id="SSF47384">
    <property type="entry name" value="Homodimeric domain of signal transducing histidine kinase"/>
    <property type="match status" value="1"/>
</dbReference>
<dbReference type="PROSITE" id="PS50110">
    <property type="entry name" value="RESPONSE_REGULATORY"/>
    <property type="match status" value="1"/>
</dbReference>
<feature type="domain" description="Histidine kinase" evidence="6">
    <location>
        <begin position="462"/>
        <end position="685"/>
    </location>
</feature>
<dbReference type="InterPro" id="IPR000700">
    <property type="entry name" value="PAS-assoc_C"/>
</dbReference>
<dbReference type="CDD" id="cd00082">
    <property type="entry name" value="HisKA"/>
    <property type="match status" value="1"/>
</dbReference>